<proteinExistence type="predicted"/>
<dbReference type="AlphaFoldDB" id="A0A1C3X346"/>
<name>A0A1C3X346_9HYPH</name>
<evidence type="ECO:0000313" key="3">
    <source>
        <dbReference type="Proteomes" id="UP000199435"/>
    </source>
</evidence>
<keyword evidence="3" id="KW-1185">Reference proteome</keyword>
<evidence type="ECO:0000313" key="2">
    <source>
        <dbReference type="EMBL" id="SCB46650.1"/>
    </source>
</evidence>
<keyword evidence="1" id="KW-0472">Membrane</keyword>
<sequence length="95" mass="10767">MQTLFRFMPVVIYASALFAIFLMMLVIRPTHRCGPFHIFRHHRTNQSPLSPNKEIGNRSLLQVTPAGVWHANAQGANLRIGADQGPTTIRLFDVR</sequence>
<dbReference type="EMBL" id="FMAH01000054">
    <property type="protein sequence ID" value="SCB46650.1"/>
    <property type="molecule type" value="Genomic_DNA"/>
</dbReference>
<dbReference type="Proteomes" id="UP000199435">
    <property type="component" value="Unassembled WGS sequence"/>
</dbReference>
<gene>
    <name evidence="2" type="ORF">GA0061102_105414</name>
</gene>
<dbReference type="STRING" id="411945.GA0061102_105414"/>
<feature type="transmembrane region" description="Helical" evidence="1">
    <location>
        <begin position="6"/>
        <end position="27"/>
    </location>
</feature>
<accession>A0A1C3X346</accession>
<protein>
    <submittedName>
        <fullName evidence="2">Uncharacterized protein</fullName>
    </submittedName>
</protein>
<evidence type="ECO:0000256" key="1">
    <source>
        <dbReference type="SAM" id="Phobius"/>
    </source>
</evidence>
<keyword evidence="1" id="KW-1133">Transmembrane helix</keyword>
<keyword evidence="1" id="KW-0812">Transmembrane</keyword>
<reference evidence="3" key="1">
    <citation type="submission" date="2016-08" db="EMBL/GenBank/DDBJ databases">
        <authorList>
            <person name="Varghese N."/>
            <person name="Submissions Spin"/>
        </authorList>
    </citation>
    <scope>NUCLEOTIDE SEQUENCE [LARGE SCALE GENOMIC DNA]</scope>
    <source>
        <strain evidence="3">HAMBI 2971</strain>
    </source>
</reference>
<organism evidence="2 3">
    <name type="scientific">Rhizobium miluonense</name>
    <dbReference type="NCBI Taxonomy" id="411945"/>
    <lineage>
        <taxon>Bacteria</taxon>
        <taxon>Pseudomonadati</taxon>
        <taxon>Pseudomonadota</taxon>
        <taxon>Alphaproteobacteria</taxon>
        <taxon>Hyphomicrobiales</taxon>
        <taxon>Rhizobiaceae</taxon>
        <taxon>Rhizobium/Agrobacterium group</taxon>
        <taxon>Rhizobium</taxon>
    </lineage>
</organism>